<dbReference type="PIRSF" id="PIRSF003326">
    <property type="entry name" value="PET122"/>
    <property type="match status" value="1"/>
</dbReference>
<proteinExistence type="predicted"/>
<dbReference type="Pfam" id="PF05476">
    <property type="entry name" value="PET122"/>
    <property type="match status" value="1"/>
</dbReference>
<dbReference type="InterPro" id="IPR008732">
    <property type="entry name" value="Pet122"/>
</dbReference>
<dbReference type="EMBL" id="AF026395">
    <property type="protein sequence ID" value="AAB82602.1"/>
    <property type="molecule type" value="Genomic_DNA"/>
</dbReference>
<name>O13376_MONSE</name>
<reference evidence="1" key="1">
    <citation type="journal article" date="2000" name="Genetics">
        <title>Highly diverged homologs of Saccharomyces cerevisiae mitochondrial mRNA-specific translational activators have orthologous functions in other budding yeasts.</title>
        <authorList>
            <person name="Costanzo M.C."/>
            <person name="Bonnefoy N."/>
            <person name="Williams E.H."/>
            <person name="Clark-Walker G.D."/>
            <person name="Fox T.D."/>
        </authorList>
    </citation>
    <scope>NUCLEOTIDE SEQUENCE</scope>
    <source>
        <strain evidence="1">NRRL #Y-12661</strain>
    </source>
</reference>
<dbReference type="AlphaFoldDB" id="O13376"/>
<dbReference type="GO" id="GO:0070131">
    <property type="term" value="P:positive regulation of mitochondrial translation"/>
    <property type="evidence" value="ECO:0007669"/>
    <property type="project" value="InterPro"/>
</dbReference>
<accession>O13376</accession>
<sequence>MPLLQMLIIPRRNVMTNQLRKELYAQCLNREFDKLLPTLRQISVEEMDYSLLQLTLQQSCRWGHIECIDFIWYKYVKRHNSMLIEPKTLCSIGQIALGEGKSFIASDLLGYYKGIYGKGWHDLRPGEFVKWEYELLRIKIEMFAKTALNRSFSEKWKVFLQDIDNALPASCEYNYKDFPHLVKSYETDQSMTSGKISMLNYLFQDKDISVTNKTTLPLLLNIILLQNEFALDTRLNLFKRFFTTHPSLPILDSIEIMIHECDGYRICELLDFVSSLQSNNLTKLIPSHIKNKIKKKLQQSTLEYKLNQYFY</sequence>
<dbReference type="GO" id="GO:0003743">
    <property type="term" value="F:translation initiation factor activity"/>
    <property type="evidence" value="ECO:0007669"/>
    <property type="project" value="InterPro"/>
</dbReference>
<evidence type="ECO:0000313" key="1">
    <source>
        <dbReference type="EMBL" id="AAB82602.1"/>
    </source>
</evidence>
<gene>
    <name evidence="1" type="primary">PET122</name>
</gene>
<dbReference type="GO" id="GO:0005743">
    <property type="term" value="C:mitochondrial inner membrane"/>
    <property type="evidence" value="ECO:0007669"/>
    <property type="project" value="InterPro"/>
</dbReference>
<organism evidence="1">
    <name type="scientific">Monosporozyma servazzii</name>
    <name type="common">Yeast</name>
    <name type="synonym">Kazachstania servazzii</name>
    <dbReference type="NCBI Taxonomy" id="27293"/>
    <lineage>
        <taxon>Eukaryota</taxon>
        <taxon>Fungi</taxon>
        <taxon>Dikarya</taxon>
        <taxon>Ascomycota</taxon>
        <taxon>Saccharomycotina</taxon>
        <taxon>Saccharomycetes</taxon>
        <taxon>Saccharomycetales</taxon>
        <taxon>Saccharomycetaceae</taxon>
        <taxon>Monosporozyma</taxon>
    </lineage>
</organism>
<protein>
    <submittedName>
        <fullName evidence="1">Pet122p</fullName>
    </submittedName>
</protein>